<dbReference type="InterPro" id="IPR021940">
    <property type="entry name" value="CER1-like_C"/>
</dbReference>
<dbReference type="Proteomes" id="UP001177140">
    <property type="component" value="Unassembled WGS sequence"/>
</dbReference>
<dbReference type="AlphaFoldDB" id="A0AA41S099"/>
<gene>
    <name evidence="3" type="ORF">MKW94_022969</name>
</gene>
<evidence type="ECO:0000259" key="2">
    <source>
        <dbReference type="Pfam" id="PF12076"/>
    </source>
</evidence>
<accession>A0AA41S099</accession>
<proteinExistence type="predicted"/>
<name>A0AA41S099_PAPNU</name>
<evidence type="ECO:0000313" key="3">
    <source>
        <dbReference type="EMBL" id="MCL7026819.1"/>
    </source>
</evidence>
<evidence type="ECO:0000313" key="4">
    <source>
        <dbReference type="Proteomes" id="UP001177140"/>
    </source>
</evidence>
<comment type="caution">
    <text evidence="3">The sequence shown here is derived from an EMBL/GenBank/DDBJ whole genome shotgun (WGS) entry which is preliminary data.</text>
</comment>
<keyword evidence="4" id="KW-1185">Reference proteome</keyword>
<dbReference type="EMBL" id="JAJJMA010061451">
    <property type="protein sequence ID" value="MCL7026819.1"/>
    <property type="molecule type" value="Genomic_DNA"/>
</dbReference>
<evidence type="ECO:0000256" key="1">
    <source>
        <dbReference type="ARBA" id="ARBA00004141"/>
    </source>
</evidence>
<reference evidence="3" key="1">
    <citation type="submission" date="2022-03" db="EMBL/GenBank/DDBJ databases">
        <title>A functionally conserved STORR gene fusion in Papaver species that diverged 16.8 million years ago.</title>
        <authorList>
            <person name="Catania T."/>
        </authorList>
    </citation>
    <scope>NUCLEOTIDE SEQUENCE</scope>
    <source>
        <strain evidence="3">S-191538</strain>
    </source>
</reference>
<organism evidence="3 4">
    <name type="scientific">Papaver nudicaule</name>
    <name type="common">Iceland poppy</name>
    <dbReference type="NCBI Taxonomy" id="74823"/>
    <lineage>
        <taxon>Eukaryota</taxon>
        <taxon>Viridiplantae</taxon>
        <taxon>Streptophyta</taxon>
        <taxon>Embryophyta</taxon>
        <taxon>Tracheophyta</taxon>
        <taxon>Spermatophyta</taxon>
        <taxon>Magnoliopsida</taxon>
        <taxon>Ranunculales</taxon>
        <taxon>Papaveraceae</taxon>
        <taxon>Papaveroideae</taxon>
        <taxon>Papaver</taxon>
    </lineage>
</organism>
<feature type="domain" description="Very-long-chain aldehyde decarbonylase CER1-like C-terminal" evidence="2">
    <location>
        <begin position="7"/>
        <end position="86"/>
    </location>
</feature>
<protein>
    <recommendedName>
        <fullName evidence="2">Very-long-chain aldehyde decarbonylase CER1-like C-terminal domain-containing protein</fullName>
    </recommendedName>
</protein>
<dbReference type="Pfam" id="PF12076">
    <property type="entry name" value="CER1-like_C"/>
    <property type="match status" value="1"/>
</dbReference>
<comment type="subcellular location">
    <subcellularLocation>
        <location evidence="1">Membrane</location>
        <topology evidence="1">Multi-pass membrane protein</topology>
    </subcellularLocation>
</comment>
<dbReference type="GO" id="GO:0016020">
    <property type="term" value="C:membrane"/>
    <property type="evidence" value="ECO:0007669"/>
    <property type="project" value="UniProtKB-SubCell"/>
</dbReference>
<sequence>MNRKELVRKDCVYYNTPSMIAPAALENVHSCENWLPRRVMSAWRVAGIIHALEGWETHECGDSASLMLEEDIEKVWAATLRHGFRPLNVPVAEA</sequence>